<accession>A0A8H3ALX8</accession>
<dbReference type="Pfam" id="PF01922">
    <property type="entry name" value="SRP19"/>
    <property type="match status" value="1"/>
</dbReference>
<dbReference type="InterPro" id="IPR002778">
    <property type="entry name" value="Signal_recog_particle_SRP19"/>
</dbReference>
<reference evidence="6" key="1">
    <citation type="submission" date="2021-01" db="EMBL/GenBank/DDBJ databases">
        <authorList>
            <person name="Kaushik A."/>
        </authorList>
    </citation>
    <scope>NUCLEOTIDE SEQUENCE</scope>
    <source>
        <strain evidence="6">AG6-10EEA</strain>
    </source>
</reference>
<dbReference type="PANTHER" id="PTHR17453:SF0">
    <property type="entry name" value="SIGNAL RECOGNITION PARTICLE 19 KDA PROTEIN"/>
    <property type="match status" value="1"/>
</dbReference>
<comment type="caution">
    <text evidence="6">The sequence shown here is derived from an EMBL/GenBank/DDBJ whole genome shotgun (WGS) entry which is preliminary data.</text>
</comment>
<dbReference type="GO" id="GO:0006617">
    <property type="term" value="P:SRP-dependent cotranslational protein targeting to membrane, signal sequence recognition"/>
    <property type="evidence" value="ECO:0007669"/>
    <property type="project" value="TreeGrafter"/>
</dbReference>
<dbReference type="GO" id="GO:0005786">
    <property type="term" value="C:signal recognition particle, endoplasmic reticulum targeting"/>
    <property type="evidence" value="ECO:0007669"/>
    <property type="project" value="UniProtKB-KW"/>
</dbReference>
<dbReference type="Gene3D" id="3.30.56.30">
    <property type="entry name" value="Signal recognition particle, SRP19-like subunit"/>
    <property type="match status" value="1"/>
</dbReference>
<evidence type="ECO:0000313" key="7">
    <source>
        <dbReference type="Proteomes" id="UP000663853"/>
    </source>
</evidence>
<feature type="compositionally biased region" description="Polar residues" evidence="5">
    <location>
        <begin position="1"/>
        <end position="12"/>
    </location>
</feature>
<evidence type="ECO:0000256" key="4">
    <source>
        <dbReference type="ARBA" id="ARBA00023274"/>
    </source>
</evidence>
<dbReference type="InterPro" id="IPR036521">
    <property type="entry name" value="SRP19-like_sf"/>
</dbReference>
<evidence type="ECO:0008006" key="8">
    <source>
        <dbReference type="Google" id="ProtNLM"/>
    </source>
</evidence>
<name>A0A8H3ALX8_9AGAM</name>
<feature type="compositionally biased region" description="Polar residues" evidence="5">
    <location>
        <begin position="224"/>
        <end position="237"/>
    </location>
</feature>
<evidence type="ECO:0000256" key="5">
    <source>
        <dbReference type="SAM" id="MobiDB-lite"/>
    </source>
</evidence>
<dbReference type="EMBL" id="CAJMXA010000369">
    <property type="protein sequence ID" value="CAE6427976.1"/>
    <property type="molecule type" value="Genomic_DNA"/>
</dbReference>
<evidence type="ECO:0000256" key="1">
    <source>
        <dbReference type="ARBA" id="ARBA00004496"/>
    </source>
</evidence>
<gene>
    <name evidence="6" type="ORF">RDB_LOCUS20278</name>
</gene>
<keyword evidence="3" id="KW-0733">Signal recognition particle</keyword>
<feature type="compositionally biased region" description="Basic residues" evidence="5">
    <location>
        <begin position="309"/>
        <end position="319"/>
    </location>
</feature>
<feature type="compositionally biased region" description="Low complexity" evidence="5">
    <location>
        <begin position="292"/>
        <end position="302"/>
    </location>
</feature>
<feature type="region of interest" description="Disordered" evidence="5">
    <location>
        <begin position="203"/>
        <end position="256"/>
    </location>
</feature>
<dbReference type="Proteomes" id="UP000663853">
    <property type="component" value="Unassembled WGS sequence"/>
</dbReference>
<feature type="region of interest" description="Disordered" evidence="5">
    <location>
        <begin position="292"/>
        <end position="319"/>
    </location>
</feature>
<sequence>MASRQRTTIQDVSDSDSDGNPRVAGLPNTGNRGALLQVVGDASDPDEPTFNYEPPVASASGSAPIRSQHTPLQYRNTADLEKYKRWTSLYPIYFDAKRPYGQGQRRLAREKSVWWPQSRDIEVAARVLGISTFHEPMKRHPQDWENPGRVKVLWKENGQVLNQKFNSSMPLHFNLNHINPRGSDILPSEKRLLEAIAHQIQVHQPDQIPTPETSVPIKAPPKPVQTTAKLSKHTQGPIQRKSFKAPQPPQPWPKLQDRVSQYSPMIDGGIYVDAVSNALAAEKKAESAGAIAGQGQAQAQAGAGAGAGKGKKKVIRVRG</sequence>
<organism evidence="6 7">
    <name type="scientific">Rhizoctonia solani</name>
    <dbReference type="NCBI Taxonomy" id="456999"/>
    <lineage>
        <taxon>Eukaryota</taxon>
        <taxon>Fungi</taxon>
        <taxon>Dikarya</taxon>
        <taxon>Basidiomycota</taxon>
        <taxon>Agaricomycotina</taxon>
        <taxon>Agaricomycetes</taxon>
        <taxon>Cantharellales</taxon>
        <taxon>Ceratobasidiaceae</taxon>
        <taxon>Rhizoctonia</taxon>
    </lineage>
</organism>
<keyword evidence="2" id="KW-0963">Cytoplasm</keyword>
<dbReference type="PANTHER" id="PTHR17453">
    <property type="entry name" value="SIGNAL RECOGNITION PARTICLE 19 KD PROTEIN"/>
    <property type="match status" value="1"/>
</dbReference>
<feature type="region of interest" description="Disordered" evidence="5">
    <location>
        <begin position="1"/>
        <end position="65"/>
    </location>
</feature>
<proteinExistence type="predicted"/>
<dbReference type="AlphaFoldDB" id="A0A8H3ALX8"/>
<evidence type="ECO:0000256" key="3">
    <source>
        <dbReference type="ARBA" id="ARBA00023135"/>
    </source>
</evidence>
<evidence type="ECO:0000313" key="6">
    <source>
        <dbReference type="EMBL" id="CAE6427976.1"/>
    </source>
</evidence>
<dbReference type="GO" id="GO:0008312">
    <property type="term" value="F:7S RNA binding"/>
    <property type="evidence" value="ECO:0007669"/>
    <property type="project" value="InterPro"/>
</dbReference>
<dbReference type="SUPFAM" id="SSF69695">
    <property type="entry name" value="SRP19"/>
    <property type="match status" value="1"/>
</dbReference>
<evidence type="ECO:0000256" key="2">
    <source>
        <dbReference type="ARBA" id="ARBA00022490"/>
    </source>
</evidence>
<protein>
    <recommendedName>
        <fullName evidence="8">Signal recognition particle subunit SRP19</fullName>
    </recommendedName>
</protein>
<comment type="subcellular location">
    <subcellularLocation>
        <location evidence="1">Cytoplasm</location>
    </subcellularLocation>
</comment>
<keyword evidence="4" id="KW-0687">Ribonucleoprotein</keyword>